<evidence type="ECO:0000256" key="5">
    <source>
        <dbReference type="ARBA" id="ARBA00022989"/>
    </source>
</evidence>
<dbReference type="RefSeq" id="XP_032830652.1">
    <property type="nucleotide sequence ID" value="XM_032974761.1"/>
</dbReference>
<keyword evidence="3 8" id="KW-0812">Transmembrane</keyword>
<feature type="transmembrane region" description="Helical" evidence="8">
    <location>
        <begin position="324"/>
        <end position="344"/>
    </location>
</feature>
<organism evidence="10 11">
    <name type="scientific">Petromyzon marinus</name>
    <name type="common">Sea lamprey</name>
    <dbReference type="NCBI Taxonomy" id="7757"/>
    <lineage>
        <taxon>Eukaryota</taxon>
        <taxon>Metazoa</taxon>
        <taxon>Chordata</taxon>
        <taxon>Craniata</taxon>
        <taxon>Vertebrata</taxon>
        <taxon>Cyclostomata</taxon>
        <taxon>Hyperoartia</taxon>
        <taxon>Petromyzontiformes</taxon>
        <taxon>Petromyzontidae</taxon>
        <taxon>Petromyzon</taxon>
    </lineage>
</organism>
<evidence type="ECO:0000256" key="8">
    <source>
        <dbReference type="SAM" id="Phobius"/>
    </source>
</evidence>
<dbReference type="PANTHER" id="PTHR10361:SF3">
    <property type="entry name" value="P3 PROTEIN"/>
    <property type="match status" value="1"/>
</dbReference>
<keyword evidence="4" id="KW-0769">Symport</keyword>
<evidence type="ECO:0000256" key="6">
    <source>
        <dbReference type="ARBA" id="ARBA00023136"/>
    </source>
</evidence>
<feature type="transmembrane region" description="Helical" evidence="8">
    <location>
        <begin position="422"/>
        <end position="443"/>
    </location>
</feature>
<feature type="signal peptide" evidence="9">
    <location>
        <begin position="1"/>
        <end position="25"/>
    </location>
</feature>
<evidence type="ECO:0000256" key="4">
    <source>
        <dbReference type="ARBA" id="ARBA00022847"/>
    </source>
</evidence>
<dbReference type="Gene3D" id="1.20.1530.20">
    <property type="match status" value="1"/>
</dbReference>
<gene>
    <name evidence="11 12" type="primary">LOC116954217</name>
</gene>
<dbReference type="PANTHER" id="PTHR10361">
    <property type="entry name" value="SODIUM-BILE ACID COTRANSPORTER"/>
    <property type="match status" value="1"/>
</dbReference>
<evidence type="ECO:0000256" key="3">
    <source>
        <dbReference type="ARBA" id="ARBA00022692"/>
    </source>
</evidence>
<reference evidence="11 12" key="1">
    <citation type="submission" date="2025-04" db="UniProtKB">
        <authorList>
            <consortium name="RefSeq"/>
        </authorList>
    </citation>
    <scope>IDENTIFICATION</scope>
    <source>
        <tissue evidence="11 12">Sperm</tissue>
    </source>
</reference>
<evidence type="ECO:0000256" key="9">
    <source>
        <dbReference type="SAM" id="SignalP"/>
    </source>
</evidence>
<feature type="region of interest" description="Disordered" evidence="7">
    <location>
        <begin position="27"/>
        <end position="89"/>
    </location>
</feature>
<keyword evidence="5 8" id="KW-1133">Transmembrane helix</keyword>
<evidence type="ECO:0000313" key="10">
    <source>
        <dbReference type="Proteomes" id="UP001318040"/>
    </source>
</evidence>
<comment type="subcellular location">
    <subcellularLocation>
        <location evidence="1">Membrane</location>
        <topology evidence="1">Multi-pass membrane protein</topology>
    </subcellularLocation>
</comment>
<comment type="similarity">
    <text evidence="2">Belongs to the bile acid:sodium symporter (BASS) (TC 2.A.28) family.</text>
</comment>
<keyword evidence="4" id="KW-0813">Transport</keyword>
<dbReference type="InterPro" id="IPR002657">
    <property type="entry name" value="BilAc:Na_symport/Acr3"/>
</dbReference>
<dbReference type="RefSeq" id="XP_032830653.1">
    <property type="nucleotide sequence ID" value="XM_032974762.1"/>
</dbReference>
<evidence type="ECO:0000256" key="1">
    <source>
        <dbReference type="ARBA" id="ARBA00004141"/>
    </source>
</evidence>
<feature type="transmembrane region" description="Helical" evidence="8">
    <location>
        <begin position="389"/>
        <end position="410"/>
    </location>
</feature>
<dbReference type="Proteomes" id="UP001318040">
    <property type="component" value="Chromosome 54"/>
</dbReference>
<evidence type="ECO:0000313" key="11">
    <source>
        <dbReference type="RefSeq" id="XP_032830652.1"/>
    </source>
</evidence>
<evidence type="ECO:0000256" key="7">
    <source>
        <dbReference type="SAM" id="MobiDB-lite"/>
    </source>
</evidence>
<dbReference type="Pfam" id="PF01758">
    <property type="entry name" value="SBF"/>
    <property type="match status" value="1"/>
</dbReference>
<sequence>MRVSSGPQPGRAALFLLSAASVCAALSRPAPRDQVSAGPETSPARTVTEVPVNASGHLPADAGEPLESFPSGDPATDTDGSGRIDGNSPRRAYLLAGRAGGTEVSAAPVKRFPRPAEPNAQRMTTAVTTAAANGTAPATVATTVATTGAAPSAANATLFYGGGGGGASPRPGIWLGNATAAGWAPAGVSHFLDSPVLYMLLPFVLFNKCAFGCKMDSEALQGLRSRPAPIALGLAAQFGVMPLLGYGLSRAFALDEELSLGLVVACSCPGGGGGYLYSLLLGGDVALALAMTLASTLVAVAAMPASTALYSRALGVHHTLRVPFSRILATLLFVLVPVSLGAVIKHRRPRLAEALLDVIRPFTLVVALGGLYVGAHAAVSLLGGAGAPAALYGAAALVPVCGLLVGLTLARAARLPGPAARAVAIECSAQNSLLALAVLQLSLPQAQADRTSRAPFLIALSTAVEMWVLLALNAAYTRLRPAKSDI</sequence>
<feature type="transmembrane region" description="Helical" evidence="8">
    <location>
        <begin position="364"/>
        <end position="383"/>
    </location>
</feature>
<protein>
    <submittedName>
        <fullName evidence="11 12">P3 protein-like</fullName>
    </submittedName>
</protein>
<keyword evidence="10" id="KW-1185">Reference proteome</keyword>
<accession>A0AAJ7U6M5</accession>
<feature type="transmembrane region" description="Helical" evidence="8">
    <location>
        <begin position="258"/>
        <end position="278"/>
    </location>
</feature>
<dbReference type="GO" id="GO:0016020">
    <property type="term" value="C:membrane"/>
    <property type="evidence" value="ECO:0007669"/>
    <property type="project" value="UniProtKB-SubCell"/>
</dbReference>
<dbReference type="KEGG" id="pmrn:116954217"/>
<dbReference type="InterPro" id="IPR004710">
    <property type="entry name" value="Bilac:Na_transpt"/>
</dbReference>
<evidence type="ECO:0000256" key="2">
    <source>
        <dbReference type="ARBA" id="ARBA00006528"/>
    </source>
</evidence>
<feature type="chain" id="PRO_5044709447" evidence="9">
    <location>
        <begin position="26"/>
        <end position="486"/>
    </location>
</feature>
<feature type="transmembrane region" description="Helical" evidence="8">
    <location>
        <begin position="455"/>
        <end position="476"/>
    </location>
</feature>
<dbReference type="InterPro" id="IPR038770">
    <property type="entry name" value="Na+/solute_symporter_sf"/>
</dbReference>
<dbReference type="GO" id="GO:0008508">
    <property type="term" value="F:bile acid:sodium symporter activity"/>
    <property type="evidence" value="ECO:0007669"/>
    <property type="project" value="TreeGrafter"/>
</dbReference>
<name>A0AAJ7U6M5_PETMA</name>
<keyword evidence="6 8" id="KW-0472">Membrane</keyword>
<proteinExistence type="inferred from homology"/>
<dbReference type="AlphaFoldDB" id="A0AAJ7U6M5"/>
<feature type="transmembrane region" description="Helical" evidence="8">
    <location>
        <begin position="285"/>
        <end position="304"/>
    </location>
</feature>
<keyword evidence="9" id="KW-0732">Signal</keyword>
<evidence type="ECO:0000313" key="12">
    <source>
        <dbReference type="RefSeq" id="XP_032830653.1"/>
    </source>
</evidence>